<evidence type="ECO:0000313" key="6">
    <source>
        <dbReference type="Proteomes" id="UP000823046"/>
    </source>
</evidence>
<gene>
    <name evidence="5" type="ORF">IE077_001227</name>
</gene>
<evidence type="ECO:0000256" key="2">
    <source>
        <dbReference type="ARBA" id="ARBA00009072"/>
    </source>
</evidence>
<organism evidence="5 6">
    <name type="scientific">Cardiosporidium cionae</name>
    <dbReference type="NCBI Taxonomy" id="476202"/>
    <lineage>
        <taxon>Eukaryota</taxon>
        <taxon>Sar</taxon>
        <taxon>Alveolata</taxon>
        <taxon>Apicomplexa</taxon>
        <taxon>Aconoidasida</taxon>
        <taxon>Nephromycida</taxon>
        <taxon>Cardiosporidium</taxon>
    </lineage>
</organism>
<accession>A0ABQ7JED5</accession>
<dbReference type="InterPro" id="IPR019148">
    <property type="entry name" value="Nuclear_protein_DGCR14_ESS-2"/>
</dbReference>
<keyword evidence="3" id="KW-0539">Nucleus</keyword>
<comment type="similarity">
    <text evidence="2">Belongs to the ESS2 family.</text>
</comment>
<dbReference type="PANTHER" id="PTHR12940">
    <property type="entry name" value="ES-2 PROTEIN - RELATED"/>
    <property type="match status" value="1"/>
</dbReference>
<protein>
    <submittedName>
        <fullName evidence="5">Uncharacterized protein</fullName>
    </submittedName>
</protein>
<feature type="region of interest" description="Disordered" evidence="4">
    <location>
        <begin position="671"/>
        <end position="703"/>
    </location>
</feature>
<evidence type="ECO:0000256" key="4">
    <source>
        <dbReference type="SAM" id="MobiDB-lite"/>
    </source>
</evidence>
<dbReference type="EMBL" id="JADAQX010000098">
    <property type="protein sequence ID" value="KAF8822010.1"/>
    <property type="molecule type" value="Genomic_DNA"/>
</dbReference>
<comment type="subcellular location">
    <subcellularLocation>
        <location evidence="1">Nucleus</location>
    </subcellularLocation>
</comment>
<evidence type="ECO:0000313" key="5">
    <source>
        <dbReference type="EMBL" id="KAF8822010.1"/>
    </source>
</evidence>
<comment type="caution">
    <text evidence="5">The sequence shown here is derived from an EMBL/GenBank/DDBJ whole genome shotgun (WGS) entry which is preliminary data.</text>
</comment>
<sequence>MAEDIEISQERLKDSFLFKPEVDSGELKSKVCSTNVSSASARLGGSSLATALSSEVTKTHSQSSAMPSVTSQAVKSADQPSPQLNPTLSLNAALCSCSPYNSISLSQSSSATALTSPSSLFTSRRTDENSTAFVTTAAKTVPADSSTSMSALLAVAKPADPYPAYRIPPNVLSEEDYVSTITDIVERDYFPDLPRLRVLHELQQAESCQDVGECLRLEKYLSAMSPAPSNSSFHYFPSNVSAASPATWNVPVPEANVESHKVVQLLDGTLHCPNTNCSLDTFQATYTSEDNLSFEELLNAEKRMKRNAQAWIEGTEYKQNLQTAAIADATKKGEKSLDLATNIVVARNPLMFTPTGVPNEEQPYYQKVHLQKQLNSTNTRFNAMEKQADALLMARVDQIQRSKEKTMSEKERALMVADGQFKSTALSSSPYPYVHTPVLVPGVGPDQSPLMTWGKVASTPLLMPAADTADASNFKIPDPLPRERAAKKLQDQASLKVRDRKRKNTEGVRTLSSLFGGGETTSLNIKGVERGLASLSPSSSTPNTLRLRELAGKSPLVRQLFQGHSQPSSSVDQQLRAAYSGKMHSGGENLHRRTARSGLHTPSTPSRTPLFSPSPLTRPSKDSLQLHDRSPSVASSYHSADTDDTADSKDVVYIQKHIYVKPKSTIPQAEMVNDQAAYSRSSSKLTPNDDTPETKLKNSTLTDDLLHI</sequence>
<dbReference type="Pfam" id="PF09751">
    <property type="entry name" value="Es2"/>
    <property type="match status" value="1"/>
</dbReference>
<proteinExistence type="inferred from homology"/>
<feature type="compositionally biased region" description="Polar residues" evidence="4">
    <location>
        <begin position="600"/>
        <end position="617"/>
    </location>
</feature>
<feature type="compositionally biased region" description="Basic and acidic residues" evidence="4">
    <location>
        <begin position="619"/>
        <end position="630"/>
    </location>
</feature>
<dbReference type="Proteomes" id="UP000823046">
    <property type="component" value="Unassembled WGS sequence"/>
</dbReference>
<feature type="compositionally biased region" description="Polar residues" evidence="4">
    <location>
        <begin position="676"/>
        <end position="689"/>
    </location>
</feature>
<evidence type="ECO:0000256" key="3">
    <source>
        <dbReference type="ARBA" id="ARBA00023242"/>
    </source>
</evidence>
<feature type="region of interest" description="Disordered" evidence="4">
    <location>
        <begin position="58"/>
        <end position="82"/>
    </location>
</feature>
<reference evidence="5 6" key="1">
    <citation type="journal article" date="2020" name="bioRxiv">
        <title>Metabolic contributions of an alphaproteobacterial endosymbiont in the apicomplexan Cardiosporidium cionae.</title>
        <authorList>
            <person name="Hunter E.S."/>
            <person name="Paight C.J."/>
            <person name="Lane C.E."/>
        </authorList>
    </citation>
    <scope>NUCLEOTIDE SEQUENCE [LARGE SCALE GENOMIC DNA]</scope>
    <source>
        <strain evidence="5">ESH_2018</strain>
    </source>
</reference>
<feature type="region of interest" description="Disordered" evidence="4">
    <location>
        <begin position="594"/>
        <end position="644"/>
    </location>
</feature>
<name>A0ABQ7JED5_9APIC</name>
<dbReference type="PANTHER" id="PTHR12940:SF0">
    <property type="entry name" value="SPLICING FACTOR ESS-2 HOMOLOG"/>
    <property type="match status" value="1"/>
</dbReference>
<keyword evidence="6" id="KW-1185">Reference proteome</keyword>
<evidence type="ECO:0000256" key="1">
    <source>
        <dbReference type="ARBA" id="ARBA00004123"/>
    </source>
</evidence>